<dbReference type="eggNOG" id="arCOG00226">
    <property type="taxonomic scope" value="Archaea"/>
</dbReference>
<dbReference type="InterPro" id="IPR005948">
    <property type="entry name" value="ThiB-like"/>
</dbReference>
<evidence type="ECO:0000256" key="2">
    <source>
        <dbReference type="SAM" id="MobiDB-lite"/>
    </source>
</evidence>
<evidence type="ECO:0000313" key="5">
    <source>
        <dbReference type="Proteomes" id="UP000002593"/>
    </source>
</evidence>
<dbReference type="GO" id="GO:0015888">
    <property type="term" value="P:thiamine transport"/>
    <property type="evidence" value="ECO:0007669"/>
    <property type="project" value="InterPro"/>
</dbReference>
<gene>
    <name evidence="4" type="ordered locus">Hbut_0326</name>
</gene>
<dbReference type="SUPFAM" id="SSF53850">
    <property type="entry name" value="Periplasmic binding protein-like II"/>
    <property type="match status" value="1"/>
</dbReference>
<dbReference type="GeneID" id="4782469"/>
<feature type="region of interest" description="Disordered" evidence="2">
    <location>
        <begin position="32"/>
        <end position="66"/>
    </location>
</feature>
<accession>A2BJN7</accession>
<evidence type="ECO:0000256" key="3">
    <source>
        <dbReference type="SAM" id="Phobius"/>
    </source>
</evidence>
<keyword evidence="3" id="KW-1133">Transmembrane helix</keyword>
<dbReference type="Proteomes" id="UP000002593">
    <property type="component" value="Chromosome"/>
</dbReference>
<dbReference type="InterPro" id="IPR006059">
    <property type="entry name" value="SBP"/>
</dbReference>
<organism evidence="4 5">
    <name type="scientific">Hyperthermus butylicus (strain DSM 5456 / JCM 9403 / PLM1-5)</name>
    <dbReference type="NCBI Taxonomy" id="415426"/>
    <lineage>
        <taxon>Archaea</taxon>
        <taxon>Thermoproteota</taxon>
        <taxon>Thermoprotei</taxon>
        <taxon>Desulfurococcales</taxon>
        <taxon>Pyrodictiaceae</taxon>
        <taxon>Hyperthermus</taxon>
    </lineage>
</organism>
<proteinExistence type="predicted"/>
<feature type="transmembrane region" description="Helical" evidence="3">
    <location>
        <begin position="6"/>
        <end position="27"/>
    </location>
</feature>
<protein>
    <submittedName>
        <fullName evidence="4">Thiamine-binding, periplasmic protein</fullName>
    </submittedName>
</protein>
<dbReference type="GO" id="GO:0030975">
    <property type="term" value="F:thiamine binding"/>
    <property type="evidence" value="ECO:0007669"/>
    <property type="project" value="InterPro"/>
</dbReference>
<evidence type="ECO:0000256" key="1">
    <source>
        <dbReference type="ARBA" id="ARBA00022729"/>
    </source>
</evidence>
<dbReference type="KEGG" id="hbu:Hbut_0326"/>
<dbReference type="CDD" id="cd13545">
    <property type="entry name" value="PBP2_TbpA"/>
    <property type="match status" value="1"/>
</dbReference>
<feature type="compositionally biased region" description="Low complexity" evidence="2">
    <location>
        <begin position="36"/>
        <end position="49"/>
    </location>
</feature>
<sequence>MTGRAVYFLAGVLAILLVAALAVYVSYQRSGVGEGTSNSKTNLTSTNNSYPNTLEEPSPGTTVNSRPIRQAITPKPVKLVVYTYDDFMAWGEDEELFDKLVQRFENETGIDVVIYRFDGARQMVTQVLNELDQGVETADVVIGIDPILLQELKKHNAVVCYLSPSAPLEVANALDPDHCATPIDYGLIALVYDPSRLTEEELAMLRDGVTLDELVKLAPRIVGEDPTKSSTGLNFLLYTMALSRLEGRDWKELWRQLVGNGMMIAPSWGSAYDEFLREGSPRAIVVSYGTDPAYSAWYSAKEGGAEEPSVNATVLAAGGKRLGWMQVEGVAIIRGAELDAAKKFVDWLLSEEVQREIPASQWMFPAVDVSLPSFYKYALTAKDVDGMANSVLPPDEIYESLEVWLKDWLSIAGG</sequence>
<dbReference type="EMBL" id="CP000493">
    <property type="protein sequence ID" value="ABM80198.1"/>
    <property type="molecule type" value="Genomic_DNA"/>
</dbReference>
<dbReference type="RefSeq" id="WP_011821516.1">
    <property type="nucleotide sequence ID" value="NC_008818.1"/>
</dbReference>
<keyword evidence="5" id="KW-1185">Reference proteome</keyword>
<reference evidence="4 5" key="1">
    <citation type="journal article" date="2007" name="Archaea">
        <title>The genome of Hyperthermus butylicus: a sulfur-reducing, peptide fermenting, neutrophilic Crenarchaeote growing up to 108 degrees C.</title>
        <authorList>
            <person name="Brugger K."/>
            <person name="Chen L."/>
            <person name="Stark M."/>
            <person name="Zibat A."/>
            <person name="Redder P."/>
            <person name="Ruepp A."/>
            <person name="Awayez M."/>
            <person name="She Q."/>
            <person name="Garrett R.A."/>
            <person name="Klenk H.P."/>
        </authorList>
    </citation>
    <scope>NUCLEOTIDE SEQUENCE [LARGE SCALE GENOMIC DNA]</scope>
    <source>
        <strain evidence="5">DSM 5456 / JCM 9403 / PLM1-5</strain>
    </source>
</reference>
<dbReference type="EnsemblBacteria" id="ABM80198">
    <property type="protein sequence ID" value="ABM80198"/>
    <property type="gene ID" value="Hbut_0326"/>
</dbReference>
<dbReference type="OrthoDB" id="130870at2157"/>
<dbReference type="Gene3D" id="3.40.190.10">
    <property type="entry name" value="Periplasmic binding protein-like II"/>
    <property type="match status" value="2"/>
</dbReference>
<dbReference type="AlphaFoldDB" id="A2BJN7"/>
<keyword evidence="3" id="KW-0812">Transmembrane</keyword>
<keyword evidence="3" id="KW-0472">Membrane</keyword>
<dbReference type="STRING" id="415426.Hbut_0326"/>
<dbReference type="Pfam" id="PF01547">
    <property type="entry name" value="SBP_bac_1"/>
    <property type="match status" value="1"/>
</dbReference>
<evidence type="ECO:0000313" key="4">
    <source>
        <dbReference type="EMBL" id="ABM80198.1"/>
    </source>
</evidence>
<keyword evidence="1" id="KW-0732">Signal</keyword>
<dbReference type="PANTHER" id="PTHR30006:SF2">
    <property type="entry name" value="ABC TRANSPORTER SUBSTRATE-BINDING PROTEIN"/>
    <property type="match status" value="1"/>
</dbReference>
<dbReference type="HOGENOM" id="CLU_663260_0_0_2"/>
<name>A2BJN7_HYPBU</name>
<dbReference type="PANTHER" id="PTHR30006">
    <property type="entry name" value="THIAMINE-BINDING PERIPLASMIC PROTEIN-RELATED"/>
    <property type="match status" value="1"/>
</dbReference>
<dbReference type="NCBIfam" id="TIGR01254">
    <property type="entry name" value="sfuA"/>
    <property type="match status" value="1"/>
</dbReference>